<evidence type="ECO:0000256" key="8">
    <source>
        <dbReference type="ARBA" id="ARBA00022670"/>
    </source>
</evidence>
<evidence type="ECO:0000256" key="12">
    <source>
        <dbReference type="ARBA" id="ARBA00022824"/>
    </source>
</evidence>
<dbReference type="PANTHER" id="PTHR12053">
    <property type="entry name" value="PROTEASE FAMILY M28 PLASMA GLUTAMATE CARBOXYPEPTIDASE-RELATED"/>
    <property type="match status" value="1"/>
</dbReference>
<dbReference type="KEGG" id="sus:Acid_0366"/>
<keyword evidence="13" id="KW-0862">Zinc</keyword>
<evidence type="ECO:0000256" key="11">
    <source>
        <dbReference type="ARBA" id="ARBA00022801"/>
    </source>
</evidence>
<evidence type="ECO:0000259" key="22">
    <source>
        <dbReference type="Pfam" id="PF04389"/>
    </source>
</evidence>
<evidence type="ECO:0000256" key="13">
    <source>
        <dbReference type="ARBA" id="ARBA00022833"/>
    </source>
</evidence>
<dbReference type="InterPro" id="IPR039866">
    <property type="entry name" value="CPQ"/>
</dbReference>
<evidence type="ECO:0000256" key="2">
    <source>
        <dbReference type="ARBA" id="ARBA00004371"/>
    </source>
</evidence>
<dbReference type="PANTHER" id="PTHR12053:SF3">
    <property type="entry name" value="CARBOXYPEPTIDASE Q"/>
    <property type="match status" value="1"/>
</dbReference>
<keyword evidence="11" id="KW-0378">Hydrolase</keyword>
<dbReference type="STRING" id="234267.Acid_0366"/>
<sequence precursor="true">MKKLLLGAAVASLLLAQEKVDQATDARIRSEELEHSQIMHTLHMLTDRYGPRVTGTPNHEAAAKWVVKQLTEWGFKNAHLEAWEFGHPGWSNERATAFLISPVQQNLKFEVLAWTPSTNGTVTGSAIQIVTPQGPLPPAAADAPATVGRGRGGRGGGAVRLGPTKAEMEAWVKATQPAVKGKIVLVGKAAVIPVNFDPPAKRRADEDVKAQYDPNNPNAGRGRGGFGGGGRGAATPDPDRLTPAQVSEALDSMLLAGGAVVRLNDAARGDGIIVAQQHRAYEPSKTVPTLIIRNDDYGRIERLLADGEDVKMEFNIVNHVYPEGKTSYNVVGEIPGTDKADEIVMLGGHLDSWHAATGATDNAIGSSIMMEAARLIQQLGLKPRRTIRVALWSGEEEGLLGSLAYVKQHFGTFENPKPEFAKLDCYFNVDTGTGRLRGAGIFGPGEAAAVLRPVLAQYTDWGVFGANSTGSRATGGTDSTSFNNAGLPGVGFQQDPIEYNSMTHHTNLDTYERIIPDDVQKAAAIVAASIWHVANRDQMVPRFTRETMPAPVVAR</sequence>
<reference evidence="23" key="1">
    <citation type="submission" date="2006-10" db="EMBL/GenBank/DDBJ databases">
        <title>Complete sequence of Solibacter usitatus Ellin6076.</title>
        <authorList>
            <consortium name="US DOE Joint Genome Institute"/>
            <person name="Copeland A."/>
            <person name="Lucas S."/>
            <person name="Lapidus A."/>
            <person name="Barry K."/>
            <person name="Detter J.C."/>
            <person name="Glavina del Rio T."/>
            <person name="Hammon N."/>
            <person name="Israni S."/>
            <person name="Dalin E."/>
            <person name="Tice H."/>
            <person name="Pitluck S."/>
            <person name="Thompson L.S."/>
            <person name="Brettin T."/>
            <person name="Bruce D."/>
            <person name="Han C."/>
            <person name="Tapia R."/>
            <person name="Gilna P."/>
            <person name="Schmutz J."/>
            <person name="Larimer F."/>
            <person name="Land M."/>
            <person name="Hauser L."/>
            <person name="Kyrpides N."/>
            <person name="Mikhailova N."/>
            <person name="Janssen P.H."/>
            <person name="Kuske C.R."/>
            <person name="Richardson P."/>
        </authorList>
    </citation>
    <scope>NUCLEOTIDE SEQUENCE</scope>
    <source>
        <strain evidence="23">Ellin6076</strain>
    </source>
</reference>
<evidence type="ECO:0000256" key="1">
    <source>
        <dbReference type="ARBA" id="ARBA00004240"/>
    </source>
</evidence>
<dbReference type="AlphaFoldDB" id="Q02C38"/>
<comment type="subcellular location">
    <subcellularLocation>
        <location evidence="1">Endoplasmic reticulum</location>
    </subcellularLocation>
    <subcellularLocation>
        <location evidence="3">Golgi apparatus</location>
    </subcellularLocation>
    <subcellularLocation>
        <location evidence="2">Lysosome</location>
    </subcellularLocation>
    <subcellularLocation>
        <location evidence="4">Secreted</location>
    </subcellularLocation>
</comment>
<evidence type="ECO:0000256" key="10">
    <source>
        <dbReference type="ARBA" id="ARBA00022729"/>
    </source>
</evidence>
<evidence type="ECO:0000256" key="16">
    <source>
        <dbReference type="ARBA" id="ARBA00023145"/>
    </source>
</evidence>
<dbReference type="SUPFAM" id="SSF53187">
    <property type="entry name" value="Zn-dependent exopeptidases"/>
    <property type="match status" value="1"/>
</dbReference>
<feature type="region of interest" description="Disordered" evidence="21">
    <location>
        <begin position="138"/>
        <end position="160"/>
    </location>
</feature>
<keyword evidence="17" id="KW-0325">Glycoprotein</keyword>
<proteinExistence type="predicted"/>
<evidence type="ECO:0000256" key="3">
    <source>
        <dbReference type="ARBA" id="ARBA00004555"/>
    </source>
</evidence>
<evidence type="ECO:0000256" key="4">
    <source>
        <dbReference type="ARBA" id="ARBA00004613"/>
    </source>
</evidence>
<dbReference type="eggNOG" id="COG2234">
    <property type="taxonomic scope" value="Bacteria"/>
</dbReference>
<evidence type="ECO:0000256" key="18">
    <source>
        <dbReference type="ARBA" id="ARBA00023228"/>
    </source>
</evidence>
<evidence type="ECO:0000256" key="7">
    <source>
        <dbReference type="ARBA" id="ARBA00022645"/>
    </source>
</evidence>
<gene>
    <name evidence="23" type="ordered locus">Acid_0366</name>
</gene>
<feature type="region of interest" description="Disordered" evidence="21">
    <location>
        <begin position="199"/>
        <end position="241"/>
    </location>
</feature>
<organism evidence="23">
    <name type="scientific">Solibacter usitatus (strain Ellin6076)</name>
    <dbReference type="NCBI Taxonomy" id="234267"/>
    <lineage>
        <taxon>Bacteria</taxon>
        <taxon>Pseudomonadati</taxon>
        <taxon>Acidobacteriota</taxon>
        <taxon>Terriglobia</taxon>
        <taxon>Bryobacterales</taxon>
        <taxon>Solibacteraceae</taxon>
        <taxon>Candidatus Solibacter</taxon>
    </lineage>
</organism>
<evidence type="ECO:0000256" key="19">
    <source>
        <dbReference type="ARBA" id="ARBA00025833"/>
    </source>
</evidence>
<evidence type="ECO:0000256" key="5">
    <source>
        <dbReference type="ARBA" id="ARBA00014116"/>
    </source>
</evidence>
<dbReference type="InParanoid" id="Q02C38"/>
<keyword evidence="9" id="KW-0479">Metal-binding</keyword>
<keyword evidence="7" id="KW-0121">Carboxypeptidase</keyword>
<feature type="compositionally biased region" description="Gly residues" evidence="21">
    <location>
        <begin position="221"/>
        <end position="232"/>
    </location>
</feature>
<keyword evidence="6" id="KW-0964">Secreted</keyword>
<keyword evidence="12" id="KW-0256">Endoplasmic reticulum</keyword>
<dbReference type="GO" id="GO:0046872">
    <property type="term" value="F:metal ion binding"/>
    <property type="evidence" value="ECO:0007669"/>
    <property type="project" value="UniProtKB-KW"/>
</dbReference>
<accession>Q02C38</accession>
<protein>
    <recommendedName>
        <fullName evidence="5">Carboxypeptidase Q</fullName>
    </recommendedName>
    <alternativeName>
        <fullName evidence="20">Plasma glutamate carboxypeptidase</fullName>
    </alternativeName>
</protein>
<dbReference type="OrthoDB" id="9769665at2"/>
<dbReference type="Pfam" id="PF04389">
    <property type="entry name" value="Peptidase_M28"/>
    <property type="match status" value="1"/>
</dbReference>
<dbReference type="InterPro" id="IPR007484">
    <property type="entry name" value="Peptidase_M28"/>
</dbReference>
<evidence type="ECO:0000256" key="20">
    <source>
        <dbReference type="ARBA" id="ARBA00033328"/>
    </source>
</evidence>
<dbReference type="HOGENOM" id="CLU_033697_1_1_0"/>
<dbReference type="EMBL" id="CP000473">
    <property type="protein sequence ID" value="ABJ81378.1"/>
    <property type="molecule type" value="Genomic_DNA"/>
</dbReference>
<evidence type="ECO:0000256" key="9">
    <source>
        <dbReference type="ARBA" id="ARBA00022723"/>
    </source>
</evidence>
<evidence type="ECO:0000256" key="21">
    <source>
        <dbReference type="SAM" id="MobiDB-lite"/>
    </source>
</evidence>
<dbReference type="Gene3D" id="3.40.630.10">
    <property type="entry name" value="Zn peptidases"/>
    <property type="match status" value="2"/>
</dbReference>
<keyword evidence="8" id="KW-0645">Protease</keyword>
<keyword evidence="16" id="KW-0865">Zymogen</keyword>
<name>Q02C38_SOLUE</name>
<dbReference type="GO" id="GO:0004180">
    <property type="term" value="F:carboxypeptidase activity"/>
    <property type="evidence" value="ECO:0007669"/>
    <property type="project" value="UniProtKB-KW"/>
</dbReference>
<evidence type="ECO:0000256" key="15">
    <source>
        <dbReference type="ARBA" id="ARBA00023049"/>
    </source>
</evidence>
<keyword evidence="15" id="KW-0482">Metalloprotease</keyword>
<evidence type="ECO:0000256" key="17">
    <source>
        <dbReference type="ARBA" id="ARBA00023180"/>
    </source>
</evidence>
<keyword evidence="18" id="KW-0458">Lysosome</keyword>
<feature type="compositionally biased region" description="Gly residues" evidence="21">
    <location>
        <begin position="149"/>
        <end position="159"/>
    </location>
</feature>
<dbReference type="GO" id="GO:0006508">
    <property type="term" value="P:proteolysis"/>
    <property type="evidence" value="ECO:0007669"/>
    <property type="project" value="UniProtKB-KW"/>
</dbReference>
<comment type="subunit">
    <text evidence="19">Homodimer. The monomeric form is inactive while the homodimer is active.</text>
</comment>
<keyword evidence="14" id="KW-0333">Golgi apparatus</keyword>
<dbReference type="GO" id="GO:0070573">
    <property type="term" value="F:metallodipeptidase activity"/>
    <property type="evidence" value="ECO:0007669"/>
    <property type="project" value="InterPro"/>
</dbReference>
<evidence type="ECO:0000256" key="6">
    <source>
        <dbReference type="ARBA" id="ARBA00022525"/>
    </source>
</evidence>
<feature type="compositionally biased region" description="Basic and acidic residues" evidence="21">
    <location>
        <begin position="199"/>
        <end position="210"/>
    </location>
</feature>
<dbReference type="GO" id="GO:0005764">
    <property type="term" value="C:lysosome"/>
    <property type="evidence" value="ECO:0007669"/>
    <property type="project" value="UniProtKB-SubCell"/>
</dbReference>
<dbReference type="GO" id="GO:0005576">
    <property type="term" value="C:extracellular region"/>
    <property type="evidence" value="ECO:0007669"/>
    <property type="project" value="UniProtKB-SubCell"/>
</dbReference>
<evidence type="ECO:0000313" key="23">
    <source>
        <dbReference type="EMBL" id="ABJ81378.1"/>
    </source>
</evidence>
<keyword evidence="10" id="KW-0732">Signal</keyword>
<feature type="domain" description="Peptidase M28" evidence="22">
    <location>
        <begin position="329"/>
        <end position="528"/>
    </location>
</feature>
<evidence type="ECO:0000256" key="14">
    <source>
        <dbReference type="ARBA" id="ARBA00023034"/>
    </source>
</evidence>